<dbReference type="STRING" id="51670.SAMN04488557_0707"/>
<evidence type="ECO:0000313" key="3">
    <source>
        <dbReference type="Proteomes" id="UP000199423"/>
    </source>
</evidence>
<dbReference type="InterPro" id="IPR036291">
    <property type="entry name" value="NAD(P)-bd_dom_sf"/>
</dbReference>
<dbReference type="Proteomes" id="UP000199423">
    <property type="component" value="Unassembled WGS sequence"/>
</dbReference>
<reference evidence="3" key="1">
    <citation type="submission" date="2016-10" db="EMBL/GenBank/DDBJ databases">
        <authorList>
            <person name="Varghese N."/>
            <person name="Submissions S."/>
        </authorList>
    </citation>
    <scope>NUCLEOTIDE SEQUENCE [LARGE SCALE GENOMIC DNA]</scope>
    <source>
        <strain evidence="3">DSM 1565</strain>
    </source>
</reference>
<evidence type="ECO:0000259" key="1">
    <source>
        <dbReference type="Pfam" id="PF01370"/>
    </source>
</evidence>
<name>A0A1I7MY13_9HYPH</name>
<dbReference type="GO" id="GO:0004029">
    <property type="term" value="F:aldehyde dehydrogenase (NAD+) activity"/>
    <property type="evidence" value="ECO:0007669"/>
    <property type="project" value="TreeGrafter"/>
</dbReference>
<dbReference type="GO" id="GO:0005737">
    <property type="term" value="C:cytoplasm"/>
    <property type="evidence" value="ECO:0007669"/>
    <property type="project" value="TreeGrafter"/>
</dbReference>
<dbReference type="EMBL" id="FPCH01000001">
    <property type="protein sequence ID" value="SFV27216.1"/>
    <property type="molecule type" value="Genomic_DNA"/>
</dbReference>
<feature type="domain" description="NAD-dependent epimerase/dehydratase" evidence="1">
    <location>
        <begin position="12"/>
        <end position="232"/>
    </location>
</feature>
<evidence type="ECO:0000313" key="2">
    <source>
        <dbReference type="EMBL" id="SFV27216.1"/>
    </source>
</evidence>
<dbReference type="Gene3D" id="3.40.50.720">
    <property type="entry name" value="NAD(P)-binding Rossmann-like Domain"/>
    <property type="match status" value="1"/>
</dbReference>
<proteinExistence type="predicted"/>
<sequence length="326" mass="35221">MANLASMPAQKIFIAGASGFVGTYVLRAALAAGHEVDALTRSKIHAAALRAQGVNAIVGDLLDSEGAWREALRNADAVVHLAQPQTFGGRLTKARATQYCVLRLDMDRALFAAIDPARTRRIIYVAGTSYYGECGSEICDENAVPHPRGWGPYLAPAIEALPGYIARGLPIVAAFPGWVYGPGSWFAQYVLEPLRDGKPVYGLRGRTRYTSPVHVQDCARAILHLTSNGEIGSRYFVVDDAPVPGERLAEIAADALGVTGHGRKLPFILLELLVGPVIAESLAYENRLSNHRLKSTGFSFEFPSCEQGIPHAVKAWLQENPAHNLK</sequence>
<organism evidence="2 3">
    <name type="scientific">Hyphomicrobium facile</name>
    <dbReference type="NCBI Taxonomy" id="51670"/>
    <lineage>
        <taxon>Bacteria</taxon>
        <taxon>Pseudomonadati</taxon>
        <taxon>Pseudomonadota</taxon>
        <taxon>Alphaproteobacteria</taxon>
        <taxon>Hyphomicrobiales</taxon>
        <taxon>Hyphomicrobiaceae</taxon>
        <taxon>Hyphomicrobium</taxon>
    </lineage>
</organism>
<keyword evidence="3" id="KW-1185">Reference proteome</keyword>
<gene>
    <name evidence="2" type="ORF">SAMN04488557_0707</name>
</gene>
<dbReference type="PANTHER" id="PTHR48079">
    <property type="entry name" value="PROTEIN YEEZ"/>
    <property type="match status" value="1"/>
</dbReference>
<dbReference type="InterPro" id="IPR051783">
    <property type="entry name" value="NAD(P)-dependent_oxidoreduct"/>
</dbReference>
<dbReference type="AlphaFoldDB" id="A0A1I7MY13"/>
<dbReference type="PANTHER" id="PTHR48079:SF6">
    <property type="entry name" value="NAD(P)-BINDING DOMAIN-CONTAINING PROTEIN-RELATED"/>
    <property type="match status" value="1"/>
</dbReference>
<dbReference type="Pfam" id="PF01370">
    <property type="entry name" value="Epimerase"/>
    <property type="match status" value="1"/>
</dbReference>
<dbReference type="SUPFAM" id="SSF51735">
    <property type="entry name" value="NAD(P)-binding Rossmann-fold domains"/>
    <property type="match status" value="1"/>
</dbReference>
<dbReference type="InterPro" id="IPR001509">
    <property type="entry name" value="Epimerase_deHydtase"/>
</dbReference>
<protein>
    <submittedName>
        <fullName evidence="2">Nucleoside-diphosphate-sugar epimerase</fullName>
    </submittedName>
</protein>
<accession>A0A1I7MY13</accession>